<dbReference type="EMBL" id="VSSQ01008393">
    <property type="protein sequence ID" value="MPM38745.1"/>
    <property type="molecule type" value="Genomic_DNA"/>
</dbReference>
<protein>
    <submittedName>
        <fullName evidence="1">Uncharacterized protein</fullName>
    </submittedName>
</protein>
<gene>
    <name evidence="1" type="ORF">SDC9_85375</name>
</gene>
<sequence length="168" mass="20091">MHGKTIGPRVELRKEFYEATNQTFHMYNMNTFLEEFSPDQGSISSDILFEISELKNNVDMKNADLYNKMIKERIWKDWTNEGTYSLAKMDSLKRKINEQMAALRSLDEKYGRNKPENIALEYNNITVKLKQNLKWFEHLERQLDDQQKNLLEIIYTNKFDNINKINKN</sequence>
<dbReference type="AlphaFoldDB" id="A0A644ZCY1"/>
<reference evidence="1" key="1">
    <citation type="submission" date="2019-08" db="EMBL/GenBank/DDBJ databases">
        <authorList>
            <person name="Kucharzyk K."/>
            <person name="Murdoch R.W."/>
            <person name="Higgins S."/>
            <person name="Loffler F."/>
        </authorList>
    </citation>
    <scope>NUCLEOTIDE SEQUENCE</scope>
</reference>
<proteinExistence type="predicted"/>
<name>A0A644ZCY1_9ZZZZ</name>
<comment type="caution">
    <text evidence="1">The sequence shown here is derived from an EMBL/GenBank/DDBJ whole genome shotgun (WGS) entry which is preliminary data.</text>
</comment>
<evidence type="ECO:0000313" key="1">
    <source>
        <dbReference type="EMBL" id="MPM38745.1"/>
    </source>
</evidence>
<organism evidence="1">
    <name type="scientific">bioreactor metagenome</name>
    <dbReference type="NCBI Taxonomy" id="1076179"/>
    <lineage>
        <taxon>unclassified sequences</taxon>
        <taxon>metagenomes</taxon>
        <taxon>ecological metagenomes</taxon>
    </lineage>
</organism>
<accession>A0A644ZCY1</accession>